<keyword evidence="1" id="KW-0472">Membrane</keyword>
<dbReference type="PaxDb" id="3880-AES66172"/>
<reference evidence="3 7" key="1">
    <citation type="journal article" date="2011" name="Nature">
        <title>The Medicago genome provides insight into the evolution of rhizobial symbioses.</title>
        <authorList>
            <person name="Young N.D."/>
            <person name="Debelle F."/>
            <person name="Oldroyd G.E."/>
            <person name="Geurts R."/>
            <person name="Cannon S.B."/>
            <person name="Udvardi M.K."/>
            <person name="Benedito V.A."/>
            <person name="Mayer K.F."/>
            <person name="Gouzy J."/>
            <person name="Schoof H."/>
            <person name="Van de Peer Y."/>
            <person name="Proost S."/>
            <person name="Cook D.R."/>
            <person name="Meyers B.C."/>
            <person name="Spannagl M."/>
            <person name="Cheung F."/>
            <person name="De Mita S."/>
            <person name="Krishnakumar V."/>
            <person name="Gundlach H."/>
            <person name="Zhou S."/>
            <person name="Mudge J."/>
            <person name="Bharti A.K."/>
            <person name="Murray J.D."/>
            <person name="Naoumkina M.A."/>
            <person name="Rosen B."/>
            <person name="Silverstein K.A."/>
            <person name="Tang H."/>
            <person name="Rombauts S."/>
            <person name="Zhao P.X."/>
            <person name="Zhou P."/>
            <person name="Barbe V."/>
            <person name="Bardou P."/>
            <person name="Bechner M."/>
            <person name="Bellec A."/>
            <person name="Berger A."/>
            <person name="Berges H."/>
            <person name="Bidwell S."/>
            <person name="Bisseling T."/>
            <person name="Choisne N."/>
            <person name="Couloux A."/>
            <person name="Denny R."/>
            <person name="Deshpande S."/>
            <person name="Dai X."/>
            <person name="Doyle J.J."/>
            <person name="Dudez A.M."/>
            <person name="Farmer A.D."/>
            <person name="Fouteau S."/>
            <person name="Franken C."/>
            <person name="Gibelin C."/>
            <person name="Gish J."/>
            <person name="Goldstein S."/>
            <person name="Gonzalez A.J."/>
            <person name="Green P.J."/>
            <person name="Hallab A."/>
            <person name="Hartog M."/>
            <person name="Hua A."/>
            <person name="Humphray S.J."/>
            <person name="Jeong D.H."/>
            <person name="Jing Y."/>
            <person name="Jocker A."/>
            <person name="Kenton S.M."/>
            <person name="Kim D.J."/>
            <person name="Klee K."/>
            <person name="Lai H."/>
            <person name="Lang C."/>
            <person name="Lin S."/>
            <person name="Macmil S.L."/>
            <person name="Magdelenat G."/>
            <person name="Matthews L."/>
            <person name="McCorrison J."/>
            <person name="Monaghan E.L."/>
            <person name="Mun J.H."/>
            <person name="Najar F.Z."/>
            <person name="Nicholson C."/>
            <person name="Noirot C."/>
            <person name="O'Bleness M."/>
            <person name="Paule C.R."/>
            <person name="Poulain J."/>
            <person name="Prion F."/>
            <person name="Qin B."/>
            <person name="Qu C."/>
            <person name="Retzel E.F."/>
            <person name="Riddle C."/>
            <person name="Sallet E."/>
            <person name="Samain S."/>
            <person name="Samson N."/>
            <person name="Sanders I."/>
            <person name="Saurat O."/>
            <person name="Scarpelli C."/>
            <person name="Schiex T."/>
            <person name="Segurens B."/>
            <person name="Severin A.J."/>
            <person name="Sherrier D.J."/>
            <person name="Shi R."/>
            <person name="Sims S."/>
            <person name="Singer S.R."/>
            <person name="Sinharoy S."/>
            <person name="Sterck L."/>
            <person name="Viollet A."/>
            <person name="Wang B.B."/>
            <person name="Wang K."/>
            <person name="Wang M."/>
            <person name="Wang X."/>
            <person name="Warfsmann J."/>
            <person name="Weissenbach J."/>
            <person name="White D.D."/>
            <person name="White J.D."/>
            <person name="Wiley G.B."/>
            <person name="Wincker P."/>
            <person name="Xing Y."/>
            <person name="Yang L."/>
            <person name="Yao Z."/>
            <person name="Ying F."/>
            <person name="Zhai J."/>
            <person name="Zhou L."/>
            <person name="Zuber A."/>
            <person name="Denarie J."/>
            <person name="Dixon R.A."/>
            <person name="May G.D."/>
            <person name="Schwartz D.C."/>
            <person name="Rogers J."/>
            <person name="Quetier F."/>
            <person name="Town C.D."/>
            <person name="Roe B.A."/>
        </authorList>
    </citation>
    <scope>NUCLEOTIDE SEQUENCE [LARGE SCALE GENOMIC DNA]</scope>
    <source>
        <strain evidence="3">A17</strain>
        <strain evidence="6 7">cv. Jemalong A17</strain>
    </source>
</reference>
<reference evidence="3 7" key="3">
    <citation type="journal article" date="2014" name="BMC Genomics">
        <title>An improved genome release (version Mt4.0) for the model legume Medicago truncatula.</title>
        <authorList>
            <person name="Tang H."/>
            <person name="Krishnakumar V."/>
            <person name="Bidwell S."/>
            <person name="Rosen B."/>
            <person name="Chan A."/>
            <person name="Zhou S."/>
            <person name="Gentzbittel L."/>
            <person name="Childs K.L."/>
            <person name="Yandell M."/>
            <person name="Gundlach H."/>
            <person name="Mayer K.F."/>
            <person name="Schwartz D.C."/>
            <person name="Town C.D."/>
        </authorList>
    </citation>
    <scope>GENOME REANNOTATION</scope>
    <source>
        <strain evidence="6 7">cv. Jemalong A17</strain>
    </source>
</reference>
<dbReference type="Proteomes" id="UP000002051">
    <property type="component" value="Chromosome 2"/>
</dbReference>
<dbReference type="HOGENOM" id="CLU_181053_0_0_1"/>
<keyword evidence="1" id="KW-0812">Transmembrane</keyword>
<dbReference type="AlphaFoldDB" id="G7IT79"/>
<evidence type="ECO:0000313" key="7">
    <source>
        <dbReference type="Proteomes" id="UP000002051"/>
    </source>
</evidence>
<reference evidence="4" key="2">
    <citation type="submission" date="2012-05" db="EMBL/GenBank/DDBJ databases">
        <authorList>
            <person name="Krishnakumar V."/>
            <person name="Cheung F."/>
            <person name="Xiao Y."/>
            <person name="Chan A."/>
            <person name="Moskal W.A."/>
            <person name="Town C.D."/>
        </authorList>
    </citation>
    <scope>NUCLEOTIDE SEQUENCE</scope>
</reference>
<evidence type="ECO:0000259" key="2">
    <source>
        <dbReference type="Pfam" id="PF07127"/>
    </source>
</evidence>
<proteinExistence type="evidence at transcript level"/>
<keyword evidence="1" id="KW-1133">Transmembrane helix</keyword>
<sequence length="60" mass="7027">MQKKKNMAQMHLFVYIFIIILSLFIAVTNALIFCFEDINCPFDKCFPQLPKCINSFCECV</sequence>
<dbReference type="EMBL" id="PSQE01000002">
    <property type="protein sequence ID" value="RHN74378.1"/>
    <property type="molecule type" value="Genomic_DNA"/>
</dbReference>
<protein>
    <submittedName>
        <fullName evidence="3">Nodule Cysteine-Rich (NCR) secreted peptide</fullName>
    </submittedName>
    <submittedName>
        <fullName evidence="5">Putative Late nodulin</fullName>
    </submittedName>
</protein>
<evidence type="ECO:0000313" key="4">
    <source>
        <dbReference type="EMBL" id="AFK43857.1"/>
    </source>
</evidence>
<reference evidence="5" key="5">
    <citation type="journal article" date="2018" name="Nat. Plants">
        <title>Whole-genome landscape of Medicago truncatula symbiotic genes.</title>
        <authorList>
            <person name="Pecrix Y."/>
            <person name="Gamas P."/>
            <person name="Carrere S."/>
        </authorList>
    </citation>
    <scope>NUCLEOTIDE SEQUENCE</scope>
    <source>
        <tissue evidence="5">Leaves</tissue>
    </source>
</reference>
<dbReference type="GO" id="GO:0046872">
    <property type="term" value="F:metal ion binding"/>
    <property type="evidence" value="ECO:0007669"/>
    <property type="project" value="InterPro"/>
</dbReference>
<feature type="transmembrane region" description="Helical" evidence="1">
    <location>
        <begin position="12"/>
        <end position="33"/>
    </location>
</feature>
<feature type="domain" description="Late nodulin" evidence="2">
    <location>
        <begin position="7"/>
        <end position="58"/>
    </location>
</feature>
<dbReference type="Gramene" id="rna10434">
    <property type="protein sequence ID" value="RHN74378.1"/>
    <property type="gene ID" value="gene10434"/>
</dbReference>
<evidence type="ECO:0000313" key="6">
    <source>
        <dbReference type="EnsemblPlants" id="AES66172"/>
    </source>
</evidence>
<dbReference type="EMBL" id="BT144063">
    <property type="protein sequence ID" value="AFK43857.1"/>
    <property type="molecule type" value="mRNA"/>
</dbReference>
<organism evidence="3 7">
    <name type="scientific">Medicago truncatula</name>
    <name type="common">Barrel medic</name>
    <name type="synonym">Medicago tribuloides</name>
    <dbReference type="NCBI Taxonomy" id="3880"/>
    <lineage>
        <taxon>Eukaryota</taxon>
        <taxon>Viridiplantae</taxon>
        <taxon>Streptophyta</taxon>
        <taxon>Embryophyta</taxon>
        <taxon>Tracheophyta</taxon>
        <taxon>Spermatophyta</taxon>
        <taxon>Magnoliopsida</taxon>
        <taxon>eudicotyledons</taxon>
        <taxon>Gunneridae</taxon>
        <taxon>Pentapetalae</taxon>
        <taxon>rosids</taxon>
        <taxon>fabids</taxon>
        <taxon>Fabales</taxon>
        <taxon>Fabaceae</taxon>
        <taxon>Papilionoideae</taxon>
        <taxon>50 kb inversion clade</taxon>
        <taxon>NPAAA clade</taxon>
        <taxon>Hologalegina</taxon>
        <taxon>IRL clade</taxon>
        <taxon>Trifolieae</taxon>
        <taxon>Medicago</taxon>
    </lineage>
</organism>
<accession>G7IT79</accession>
<dbReference type="InterPro" id="IPR009810">
    <property type="entry name" value="Nodulin_late_dom"/>
</dbReference>
<keyword evidence="7" id="KW-1185">Reference proteome</keyword>
<dbReference type="Proteomes" id="UP000265566">
    <property type="component" value="Chromosome 2"/>
</dbReference>
<evidence type="ECO:0000256" key="1">
    <source>
        <dbReference type="SAM" id="Phobius"/>
    </source>
</evidence>
<dbReference type="EnsemblPlants" id="AES66172">
    <property type="protein sequence ID" value="AES66172"/>
    <property type="gene ID" value="MTR_2g063470"/>
</dbReference>
<evidence type="ECO:0000313" key="5">
    <source>
        <dbReference type="EMBL" id="RHN74378.1"/>
    </source>
</evidence>
<dbReference type="EMBL" id="CM001218">
    <property type="protein sequence ID" value="AES66172.1"/>
    <property type="molecule type" value="Genomic_DNA"/>
</dbReference>
<reference evidence="6" key="4">
    <citation type="submission" date="2015-04" db="UniProtKB">
        <authorList>
            <consortium name="EnsemblPlants"/>
        </authorList>
    </citation>
    <scope>IDENTIFICATION</scope>
    <source>
        <strain evidence="6">cv. Jemalong A17</strain>
    </source>
</reference>
<dbReference type="Pfam" id="PF07127">
    <property type="entry name" value="Nodulin_late"/>
    <property type="match status" value="1"/>
</dbReference>
<name>G7IT79_MEDTR</name>
<gene>
    <name evidence="3" type="ordered locus">MTR_2g063470</name>
    <name evidence="5" type="ORF">MtrunA17_Chr2g0309661</name>
</gene>
<evidence type="ECO:0000313" key="3">
    <source>
        <dbReference type="EMBL" id="AES66172.1"/>
    </source>
</evidence>